<proteinExistence type="predicted"/>
<reference evidence="2" key="1">
    <citation type="submission" date="2025-08" db="UniProtKB">
        <authorList>
            <consortium name="RefSeq"/>
        </authorList>
    </citation>
    <scope>IDENTIFICATION</scope>
    <source>
        <tissue evidence="2">Gonads</tissue>
    </source>
</reference>
<dbReference type="InParanoid" id="A0A1S3KB93"/>
<evidence type="ECO:0000313" key="1">
    <source>
        <dbReference type="Proteomes" id="UP000085678"/>
    </source>
</evidence>
<organism evidence="1 2">
    <name type="scientific">Lingula anatina</name>
    <name type="common">Brachiopod</name>
    <name type="synonym">Lingula unguis</name>
    <dbReference type="NCBI Taxonomy" id="7574"/>
    <lineage>
        <taxon>Eukaryota</taxon>
        <taxon>Metazoa</taxon>
        <taxon>Spiralia</taxon>
        <taxon>Lophotrochozoa</taxon>
        <taxon>Brachiopoda</taxon>
        <taxon>Linguliformea</taxon>
        <taxon>Lingulata</taxon>
        <taxon>Lingulida</taxon>
        <taxon>Linguloidea</taxon>
        <taxon>Lingulidae</taxon>
        <taxon>Lingula</taxon>
    </lineage>
</organism>
<protein>
    <submittedName>
        <fullName evidence="2">Uncharacterized protein LOC106180298</fullName>
    </submittedName>
</protein>
<name>A0A1S3KB93_LINAN</name>
<gene>
    <name evidence="2" type="primary">LOC106180298</name>
</gene>
<dbReference type="OrthoDB" id="8903066at2759"/>
<dbReference type="Proteomes" id="UP000085678">
    <property type="component" value="Unplaced"/>
</dbReference>
<dbReference type="RefSeq" id="XP_013419709.1">
    <property type="nucleotide sequence ID" value="XM_013564255.1"/>
</dbReference>
<evidence type="ECO:0000313" key="2">
    <source>
        <dbReference type="RefSeq" id="XP_013419709.1"/>
    </source>
</evidence>
<sequence length="191" mass="21935">MSQMAVLPPPPRKTEMTFWSRYDPVAVRPKGNTDHWAKMKLRALSYSAPAGVRRMDIGPTWSMPQQSDQVTLRSTDDYLKFIRNDDAWNRESAGHGQVRFRFEADGTVSQIPKEQRFDDILAQHLGGNLPGSYNKRPKSLTYKEKLHTTFNQRAKEGFQYWLIKRPEPTKFGRYGIGSYKTVLGIGNAPRT</sequence>
<dbReference type="AlphaFoldDB" id="A0A1S3KB93"/>
<dbReference type="KEGG" id="lak:106180298"/>
<dbReference type="GeneID" id="106180298"/>
<accession>A0A1S3KB93</accession>
<keyword evidence="1" id="KW-1185">Reference proteome</keyword>